<keyword evidence="5 17" id="KW-0732">Signal</keyword>
<keyword evidence="7 15" id="KW-0418">Kinase</keyword>
<dbReference type="PANTHER" id="PTHR32444">
    <property type="entry name" value="BULB-TYPE LECTIN DOMAIN-CONTAINING PROTEIN"/>
    <property type="match status" value="1"/>
</dbReference>
<evidence type="ECO:0000256" key="15">
    <source>
        <dbReference type="PIRNR" id="PIRNR000641"/>
    </source>
</evidence>
<dbReference type="Pfam" id="PF01453">
    <property type="entry name" value="B_lectin"/>
    <property type="match status" value="1"/>
</dbReference>
<dbReference type="PROSITE" id="PS50011">
    <property type="entry name" value="PROTEIN_KINASE_DOM"/>
    <property type="match status" value="1"/>
</dbReference>
<keyword evidence="6 15" id="KW-0547">Nucleotide-binding</keyword>
<keyword evidence="10 16" id="KW-0472">Membrane</keyword>
<dbReference type="Gene3D" id="3.50.4.10">
    <property type="entry name" value="Hepatocyte Growth Factor"/>
    <property type="match status" value="1"/>
</dbReference>
<dbReference type="SMART" id="SM00473">
    <property type="entry name" value="PAN_AP"/>
    <property type="match status" value="1"/>
</dbReference>
<dbReference type="FunFam" id="3.30.200.20:FF:000195">
    <property type="entry name" value="G-type lectin S-receptor-like serine/threonine-protein kinase"/>
    <property type="match status" value="1"/>
</dbReference>
<dbReference type="InterPro" id="IPR021820">
    <property type="entry name" value="S-locus_recpt_kinase_C"/>
</dbReference>
<feature type="domain" description="Protein kinase" evidence="18">
    <location>
        <begin position="495"/>
        <end position="780"/>
    </location>
</feature>
<dbReference type="InterPro" id="IPR000858">
    <property type="entry name" value="S_locus_glycoprot_dom"/>
</dbReference>
<dbReference type="InterPro" id="IPR000719">
    <property type="entry name" value="Prot_kinase_dom"/>
</dbReference>
<name>A0ABD1S6Z3_9LAMI</name>
<evidence type="ECO:0000256" key="4">
    <source>
        <dbReference type="ARBA" id="ARBA00022692"/>
    </source>
</evidence>
<comment type="catalytic activity">
    <reaction evidence="13 15">
        <text>L-threonyl-[protein] + ATP = O-phospho-L-threonyl-[protein] + ADP + H(+)</text>
        <dbReference type="Rhea" id="RHEA:46608"/>
        <dbReference type="Rhea" id="RHEA-COMP:11060"/>
        <dbReference type="Rhea" id="RHEA-COMP:11605"/>
        <dbReference type="ChEBI" id="CHEBI:15378"/>
        <dbReference type="ChEBI" id="CHEBI:30013"/>
        <dbReference type="ChEBI" id="CHEBI:30616"/>
        <dbReference type="ChEBI" id="CHEBI:61977"/>
        <dbReference type="ChEBI" id="CHEBI:456216"/>
        <dbReference type="EC" id="2.7.11.1"/>
    </reaction>
</comment>
<dbReference type="InterPro" id="IPR011009">
    <property type="entry name" value="Kinase-like_dom_sf"/>
</dbReference>
<evidence type="ECO:0000256" key="3">
    <source>
        <dbReference type="ARBA" id="ARBA00022679"/>
    </source>
</evidence>
<dbReference type="AlphaFoldDB" id="A0ABD1S6Z3"/>
<dbReference type="GO" id="GO:0016020">
    <property type="term" value="C:membrane"/>
    <property type="evidence" value="ECO:0007669"/>
    <property type="project" value="UniProtKB-SubCell"/>
</dbReference>
<gene>
    <name evidence="21" type="ORF">Fot_40003</name>
</gene>
<dbReference type="SMART" id="SM00220">
    <property type="entry name" value="S_TKc"/>
    <property type="match status" value="1"/>
</dbReference>
<reference evidence="22" key="1">
    <citation type="submission" date="2024-07" db="EMBL/GenBank/DDBJ databases">
        <title>Two chromosome-level genome assemblies of Korean endemic species Abeliophyllum distichum and Forsythia ovata (Oleaceae).</title>
        <authorList>
            <person name="Jang H."/>
        </authorList>
    </citation>
    <scope>NUCLEOTIDE SEQUENCE [LARGE SCALE GENOMIC DNA]</scope>
</reference>
<evidence type="ECO:0000256" key="9">
    <source>
        <dbReference type="ARBA" id="ARBA00022989"/>
    </source>
</evidence>
<feature type="signal peptide" evidence="17">
    <location>
        <begin position="1"/>
        <end position="26"/>
    </location>
</feature>
<feature type="transmembrane region" description="Helical" evidence="16">
    <location>
        <begin position="436"/>
        <end position="459"/>
    </location>
</feature>
<evidence type="ECO:0000256" key="13">
    <source>
        <dbReference type="ARBA" id="ARBA00047899"/>
    </source>
</evidence>
<dbReference type="GO" id="GO:0004674">
    <property type="term" value="F:protein serine/threonine kinase activity"/>
    <property type="evidence" value="ECO:0007669"/>
    <property type="project" value="UniProtKB-KW"/>
</dbReference>
<evidence type="ECO:0000259" key="18">
    <source>
        <dbReference type="PROSITE" id="PS50011"/>
    </source>
</evidence>
<comment type="caution">
    <text evidence="21">The sequence shown here is derived from an EMBL/GenBank/DDBJ whole genome shotgun (WGS) entry which is preliminary data.</text>
</comment>
<evidence type="ECO:0000256" key="17">
    <source>
        <dbReference type="SAM" id="SignalP"/>
    </source>
</evidence>
<dbReference type="PIRSF" id="PIRSF000641">
    <property type="entry name" value="SRK"/>
    <property type="match status" value="1"/>
</dbReference>
<evidence type="ECO:0000259" key="19">
    <source>
        <dbReference type="PROSITE" id="PS50927"/>
    </source>
</evidence>
<dbReference type="PROSITE" id="PS00108">
    <property type="entry name" value="PROTEIN_KINASE_ST"/>
    <property type="match status" value="1"/>
</dbReference>
<dbReference type="Pfam" id="PF07714">
    <property type="entry name" value="PK_Tyr_Ser-Thr"/>
    <property type="match status" value="1"/>
</dbReference>
<dbReference type="CDD" id="cd14066">
    <property type="entry name" value="STKc_IRAK"/>
    <property type="match status" value="1"/>
</dbReference>
<evidence type="ECO:0000256" key="6">
    <source>
        <dbReference type="ARBA" id="ARBA00022741"/>
    </source>
</evidence>
<evidence type="ECO:0000256" key="2">
    <source>
        <dbReference type="ARBA" id="ARBA00022527"/>
    </source>
</evidence>
<dbReference type="PANTHER" id="PTHR32444:SF183">
    <property type="entry name" value="APPLE DOMAIN-CONTAINING PROTEIN"/>
    <property type="match status" value="1"/>
</dbReference>
<dbReference type="InterPro" id="IPR003609">
    <property type="entry name" value="Pan_app"/>
</dbReference>
<feature type="domain" description="Bulb-type lectin" evidence="19">
    <location>
        <begin position="27"/>
        <end position="148"/>
    </location>
</feature>
<dbReference type="Pfam" id="PF11883">
    <property type="entry name" value="DUF3403"/>
    <property type="match status" value="1"/>
</dbReference>
<evidence type="ECO:0000256" key="10">
    <source>
        <dbReference type="ARBA" id="ARBA00023136"/>
    </source>
</evidence>
<comment type="subcellular location">
    <subcellularLocation>
        <location evidence="1">Membrane</location>
        <topology evidence="1">Single-pass type I membrane protein</topology>
    </subcellularLocation>
</comment>
<dbReference type="SUPFAM" id="SSF56112">
    <property type="entry name" value="Protein kinase-like (PK-like)"/>
    <property type="match status" value="1"/>
</dbReference>
<keyword evidence="4 16" id="KW-0812">Transmembrane</keyword>
<dbReference type="InterPro" id="IPR036426">
    <property type="entry name" value="Bulb-type_lectin_dom_sf"/>
</dbReference>
<organism evidence="21 22">
    <name type="scientific">Forsythia ovata</name>
    <dbReference type="NCBI Taxonomy" id="205694"/>
    <lineage>
        <taxon>Eukaryota</taxon>
        <taxon>Viridiplantae</taxon>
        <taxon>Streptophyta</taxon>
        <taxon>Embryophyta</taxon>
        <taxon>Tracheophyta</taxon>
        <taxon>Spermatophyta</taxon>
        <taxon>Magnoliopsida</taxon>
        <taxon>eudicotyledons</taxon>
        <taxon>Gunneridae</taxon>
        <taxon>Pentapetalae</taxon>
        <taxon>asterids</taxon>
        <taxon>lamiids</taxon>
        <taxon>Lamiales</taxon>
        <taxon>Oleaceae</taxon>
        <taxon>Forsythieae</taxon>
        <taxon>Forsythia</taxon>
    </lineage>
</organism>
<comment type="catalytic activity">
    <reaction evidence="14 15">
        <text>L-seryl-[protein] + ATP = O-phospho-L-seryl-[protein] + ADP + H(+)</text>
        <dbReference type="Rhea" id="RHEA:17989"/>
        <dbReference type="Rhea" id="RHEA-COMP:9863"/>
        <dbReference type="Rhea" id="RHEA-COMP:11604"/>
        <dbReference type="ChEBI" id="CHEBI:15378"/>
        <dbReference type="ChEBI" id="CHEBI:29999"/>
        <dbReference type="ChEBI" id="CHEBI:30616"/>
        <dbReference type="ChEBI" id="CHEBI:83421"/>
        <dbReference type="ChEBI" id="CHEBI:456216"/>
        <dbReference type="EC" id="2.7.11.1"/>
    </reaction>
</comment>
<dbReference type="EC" id="2.7.11.1" evidence="15"/>
<accession>A0ABD1S6Z3</accession>
<feature type="domain" description="Apple" evidence="20">
    <location>
        <begin position="342"/>
        <end position="423"/>
    </location>
</feature>
<dbReference type="InterPro" id="IPR001480">
    <property type="entry name" value="Bulb-type_lectin_dom"/>
</dbReference>
<evidence type="ECO:0000256" key="1">
    <source>
        <dbReference type="ARBA" id="ARBA00004479"/>
    </source>
</evidence>
<keyword evidence="11" id="KW-1015">Disulfide bond</keyword>
<dbReference type="InterPro" id="IPR024171">
    <property type="entry name" value="SRK-like_kinase"/>
</dbReference>
<keyword evidence="22" id="KW-1185">Reference proteome</keyword>
<keyword evidence="8 15" id="KW-0067">ATP-binding</keyword>
<dbReference type="PROSITE" id="PS50948">
    <property type="entry name" value="PAN"/>
    <property type="match status" value="1"/>
</dbReference>
<evidence type="ECO:0000313" key="21">
    <source>
        <dbReference type="EMBL" id="KAL2496246.1"/>
    </source>
</evidence>
<dbReference type="Pfam" id="PF00954">
    <property type="entry name" value="S_locus_glycop"/>
    <property type="match status" value="1"/>
</dbReference>
<evidence type="ECO:0000256" key="8">
    <source>
        <dbReference type="ARBA" id="ARBA00022840"/>
    </source>
</evidence>
<keyword evidence="3 15" id="KW-0808">Transferase</keyword>
<evidence type="ECO:0000256" key="16">
    <source>
        <dbReference type="SAM" id="Phobius"/>
    </source>
</evidence>
<evidence type="ECO:0000313" key="22">
    <source>
        <dbReference type="Proteomes" id="UP001604277"/>
    </source>
</evidence>
<dbReference type="Gene3D" id="3.30.200.20">
    <property type="entry name" value="Phosphorylase Kinase, domain 1"/>
    <property type="match status" value="1"/>
</dbReference>
<dbReference type="PROSITE" id="PS50927">
    <property type="entry name" value="BULB_LECTIN"/>
    <property type="match status" value="1"/>
</dbReference>
<dbReference type="EMBL" id="JBFOLJ010000011">
    <property type="protein sequence ID" value="KAL2496246.1"/>
    <property type="molecule type" value="Genomic_DNA"/>
</dbReference>
<evidence type="ECO:0000259" key="20">
    <source>
        <dbReference type="PROSITE" id="PS50948"/>
    </source>
</evidence>
<dbReference type="GO" id="GO:0005524">
    <property type="term" value="F:ATP binding"/>
    <property type="evidence" value="ECO:0007669"/>
    <property type="project" value="UniProtKB-KW"/>
</dbReference>
<feature type="chain" id="PRO_5044881930" description="Receptor-like serine/threonine-protein kinase" evidence="17">
    <location>
        <begin position="27"/>
        <end position="812"/>
    </location>
</feature>
<dbReference type="Proteomes" id="UP001604277">
    <property type="component" value="Unassembled WGS sequence"/>
</dbReference>
<evidence type="ECO:0000256" key="11">
    <source>
        <dbReference type="ARBA" id="ARBA00023157"/>
    </source>
</evidence>
<protein>
    <recommendedName>
        <fullName evidence="15">Receptor-like serine/threonine-protein kinase</fullName>
        <ecNumber evidence="15">2.7.11.1</ecNumber>
    </recommendedName>
</protein>
<evidence type="ECO:0000256" key="7">
    <source>
        <dbReference type="ARBA" id="ARBA00022777"/>
    </source>
</evidence>
<dbReference type="CDD" id="cd00028">
    <property type="entry name" value="B_lectin"/>
    <property type="match status" value="1"/>
</dbReference>
<dbReference type="InterPro" id="IPR001245">
    <property type="entry name" value="Ser-Thr/Tyr_kinase_cat_dom"/>
</dbReference>
<evidence type="ECO:0000256" key="5">
    <source>
        <dbReference type="ARBA" id="ARBA00022729"/>
    </source>
</evidence>
<evidence type="ECO:0000256" key="14">
    <source>
        <dbReference type="ARBA" id="ARBA00048679"/>
    </source>
</evidence>
<keyword evidence="12" id="KW-0325">Glycoprotein</keyword>
<dbReference type="Pfam" id="PF08276">
    <property type="entry name" value="PAN_2"/>
    <property type="match status" value="1"/>
</dbReference>
<keyword evidence="9 16" id="KW-1133">Transmembrane helix</keyword>
<dbReference type="SMART" id="SM00108">
    <property type="entry name" value="B_lectin"/>
    <property type="match status" value="1"/>
</dbReference>
<dbReference type="InterPro" id="IPR008271">
    <property type="entry name" value="Ser/Thr_kinase_AS"/>
</dbReference>
<comment type="similarity">
    <text evidence="15">Belongs to the protein kinase superfamily. Ser/Thr protein kinase family.</text>
</comment>
<dbReference type="Gene3D" id="2.90.10.10">
    <property type="entry name" value="Bulb-type lectin domain"/>
    <property type="match status" value="1"/>
</dbReference>
<proteinExistence type="inferred from homology"/>
<sequence length="812" mass="91044">MMKSITDASFLLLLSSLLSTLKISTATDIINTTQILRDGDTLISSGGRFELGFFSPGNSNNRYVGIWYANINNITAVWVANRENPVKDTSGILKVVEPGVLVLLNDTNNIVWSSNTSRAARTPVLQLLDTGNLVLREANDDRPENFLWQSFDYLTNTFLPDMNFGWNSETGIQSSLTSWKTNDNPAPGDFTFFDDLTGYPQCILKKGNVTVCRVGPWNGHRFTGIPNSGQDPTYTYEFIMDENKTYYRELTIDKSVISRYTLSQSGLLQRWTWVDRIQDWVLQLNIPADNCDTYKLCGAYGSCNMANSPSCGCLNKFVPKDPQGWVKSDWSNGCVRRTPLNCRKGDGFLKYSGIKLPDSRHSWLNRSMTLEECKVECSKICSCTAYAQLDKSIERSGCLFWSEDLIDIRDMSVDGQDIYIRMASSDLDSKGKRSKIFISSLTSLMGVVLLGLSLMLYYWKRKKNYIKGTTGGSHKKDFELPLFDLSSISKATNNYSIDNKLGEGGYGPVYKGVLGNGQDIAVKRLSKTSMQGIEEFKNEVICIAKLEHRNLVKLLGCCIQGEEKMLIYEYMPNRSLDLILFDPMGSALLDWPKRFHIINGIARGLLYLHQDSRLRIIHRDLKASNILLDSDMNPKISDFGMARSFGGNETGANTSRVVGTYGYMSPEYAVDGIFSVKSDVFSFGVLLLEIVSGKRNRGFSHRDHHHNLLGHAWMLYKEGRSLELIDDYLGISGYLSEVLRSIHIGLLCVQQSPEDRPSMSSVVLMFGNEGVLPQARQPGFFTERDLFTAESSSSTNAASSINQMTITLMEAR</sequence>
<keyword evidence="2 15" id="KW-0723">Serine/threonine-protein kinase</keyword>
<dbReference type="CDD" id="cd01098">
    <property type="entry name" value="PAN_AP_plant"/>
    <property type="match status" value="1"/>
</dbReference>
<dbReference type="FunFam" id="2.90.10.10:FF:000004">
    <property type="entry name" value="G-type lectin S-receptor-like serine/threonine-protein kinase"/>
    <property type="match status" value="1"/>
</dbReference>
<dbReference type="Gene3D" id="1.10.510.10">
    <property type="entry name" value="Transferase(Phosphotransferase) domain 1"/>
    <property type="match status" value="1"/>
</dbReference>
<dbReference type="SUPFAM" id="SSF51110">
    <property type="entry name" value="alpha-D-mannose-specific plant lectins"/>
    <property type="match status" value="1"/>
</dbReference>
<dbReference type="FunFam" id="1.10.510.10:FF:000060">
    <property type="entry name" value="G-type lectin S-receptor-like serine/threonine-protein kinase"/>
    <property type="match status" value="1"/>
</dbReference>
<evidence type="ECO:0000256" key="12">
    <source>
        <dbReference type="ARBA" id="ARBA00023180"/>
    </source>
</evidence>